<dbReference type="Gene3D" id="1.20.5.170">
    <property type="match status" value="1"/>
</dbReference>
<dbReference type="PANTHER" id="PTHR22952">
    <property type="entry name" value="CAMP-RESPONSE ELEMENT BINDING PROTEIN-RELATED"/>
    <property type="match status" value="1"/>
</dbReference>
<dbReference type="AlphaFoldDB" id="A0A6I9R5W4"/>
<keyword evidence="7" id="KW-0175">Coiled coil</keyword>
<reference evidence="11" key="1">
    <citation type="submission" date="2025-08" db="UniProtKB">
        <authorList>
            <consortium name="RefSeq"/>
        </authorList>
    </citation>
    <scope>IDENTIFICATION</scope>
</reference>
<gene>
    <name evidence="11" type="primary">LOC105044109</name>
</gene>
<protein>
    <submittedName>
        <fullName evidence="11">Protein FD</fullName>
    </submittedName>
</protein>
<evidence type="ECO:0000256" key="5">
    <source>
        <dbReference type="ARBA" id="ARBA00023163"/>
    </source>
</evidence>
<feature type="compositionally biased region" description="Gly residues" evidence="8">
    <location>
        <begin position="85"/>
        <end position="95"/>
    </location>
</feature>
<dbReference type="GO" id="GO:0009738">
    <property type="term" value="P:abscisic acid-activated signaling pathway"/>
    <property type="evidence" value="ECO:0007669"/>
    <property type="project" value="UniProtKB-KW"/>
</dbReference>
<dbReference type="SMART" id="SM00338">
    <property type="entry name" value="BRLZ"/>
    <property type="match status" value="1"/>
</dbReference>
<feature type="compositionally biased region" description="Low complexity" evidence="8">
    <location>
        <begin position="99"/>
        <end position="115"/>
    </location>
</feature>
<organism evidence="10 11">
    <name type="scientific">Elaeis guineensis var. tenera</name>
    <name type="common">Oil palm</name>
    <dbReference type="NCBI Taxonomy" id="51953"/>
    <lineage>
        <taxon>Eukaryota</taxon>
        <taxon>Viridiplantae</taxon>
        <taxon>Streptophyta</taxon>
        <taxon>Embryophyta</taxon>
        <taxon>Tracheophyta</taxon>
        <taxon>Spermatophyta</taxon>
        <taxon>Magnoliopsida</taxon>
        <taxon>Liliopsida</taxon>
        <taxon>Arecaceae</taxon>
        <taxon>Arecoideae</taxon>
        <taxon>Cocoseae</taxon>
        <taxon>Elaeidinae</taxon>
        <taxon>Elaeis</taxon>
    </lineage>
</organism>
<feature type="region of interest" description="Disordered" evidence="8">
    <location>
        <begin position="81"/>
        <end position="129"/>
    </location>
</feature>
<name>A0A6I9R5W4_ELAGV</name>
<feature type="compositionally biased region" description="Polar residues" evidence="8">
    <location>
        <begin position="116"/>
        <end position="125"/>
    </location>
</feature>
<keyword evidence="6" id="KW-0539">Nucleus</keyword>
<feature type="coiled-coil region" evidence="7">
    <location>
        <begin position="190"/>
        <end position="217"/>
    </location>
</feature>
<keyword evidence="3" id="KW-0805">Transcription regulation</keyword>
<dbReference type="OrthoDB" id="644067at2759"/>
<evidence type="ECO:0000313" key="11">
    <source>
        <dbReference type="RefSeq" id="XP_010920204.3"/>
    </source>
</evidence>
<dbReference type="GO" id="GO:0003700">
    <property type="term" value="F:DNA-binding transcription factor activity"/>
    <property type="evidence" value="ECO:0007669"/>
    <property type="project" value="InterPro"/>
</dbReference>
<evidence type="ECO:0000256" key="2">
    <source>
        <dbReference type="ARBA" id="ARBA00022682"/>
    </source>
</evidence>
<dbReference type="FunFam" id="1.20.5.170:FF:000036">
    <property type="entry name" value="ABSCISIC ACID-INSENSITIVE 5-like protein 2"/>
    <property type="match status" value="1"/>
</dbReference>
<dbReference type="CDD" id="cd14707">
    <property type="entry name" value="bZIP_plant_BZIP46"/>
    <property type="match status" value="1"/>
</dbReference>
<comment type="subcellular location">
    <subcellularLocation>
        <location evidence="1">Nucleus</location>
    </subcellularLocation>
</comment>
<sequence>MEEVWKDINLTSLHHERRFAPLPEPHHHHHHHHHRAMILQDFLSGPCFTVSRANAAVEDIPLPPPPPLLPPTALSLSSGRELQYLGGGGGGGGGSALMNGHSRSSSNSNGSRVHGQANNNDNNARSGPFMSPSFSDAVIGPSSPAGFFSFCSKKRVMPEGPGIGGDRRYKRMIKNRESAARSRARKQAYTNELELEVAHLLEENAKLKKQLEELRLAMDAQLPNRIALKRSSSAPF</sequence>
<proteinExistence type="predicted"/>
<dbReference type="GO" id="GO:0005634">
    <property type="term" value="C:nucleus"/>
    <property type="evidence" value="ECO:0007669"/>
    <property type="project" value="UniProtKB-SubCell"/>
</dbReference>
<keyword evidence="5" id="KW-0804">Transcription</keyword>
<dbReference type="PROSITE" id="PS50217">
    <property type="entry name" value="BZIP"/>
    <property type="match status" value="1"/>
</dbReference>
<dbReference type="KEGG" id="egu:105044109"/>
<keyword evidence="2" id="KW-0938">Abscisic acid signaling pathway</keyword>
<evidence type="ECO:0000256" key="7">
    <source>
        <dbReference type="SAM" id="Coils"/>
    </source>
</evidence>
<evidence type="ECO:0000256" key="6">
    <source>
        <dbReference type="ARBA" id="ARBA00023242"/>
    </source>
</evidence>
<dbReference type="PANTHER" id="PTHR22952:SF433">
    <property type="entry name" value="PROTEIN FD"/>
    <property type="match status" value="1"/>
</dbReference>
<keyword evidence="10" id="KW-1185">Reference proteome</keyword>
<keyword evidence="4" id="KW-0238">DNA-binding</keyword>
<dbReference type="GO" id="GO:0045893">
    <property type="term" value="P:positive regulation of DNA-templated transcription"/>
    <property type="evidence" value="ECO:0007669"/>
    <property type="project" value="InterPro"/>
</dbReference>
<dbReference type="FunCoup" id="A0A6I9R5W4">
    <property type="interactions" value="7"/>
</dbReference>
<evidence type="ECO:0000313" key="10">
    <source>
        <dbReference type="Proteomes" id="UP000504607"/>
    </source>
</evidence>
<dbReference type="SUPFAM" id="SSF57959">
    <property type="entry name" value="Leucine zipper domain"/>
    <property type="match status" value="1"/>
</dbReference>
<dbReference type="RefSeq" id="XP_010920204.3">
    <property type="nucleotide sequence ID" value="XM_010921902.3"/>
</dbReference>
<evidence type="ECO:0000256" key="8">
    <source>
        <dbReference type="SAM" id="MobiDB-lite"/>
    </source>
</evidence>
<dbReference type="GO" id="GO:0003677">
    <property type="term" value="F:DNA binding"/>
    <property type="evidence" value="ECO:0007669"/>
    <property type="project" value="UniProtKB-KW"/>
</dbReference>
<dbReference type="Proteomes" id="UP000504607">
    <property type="component" value="Chromosome 4"/>
</dbReference>
<dbReference type="InterPro" id="IPR046347">
    <property type="entry name" value="bZIP_sf"/>
</dbReference>
<evidence type="ECO:0000259" key="9">
    <source>
        <dbReference type="PROSITE" id="PS50217"/>
    </source>
</evidence>
<evidence type="ECO:0000256" key="3">
    <source>
        <dbReference type="ARBA" id="ARBA00023015"/>
    </source>
</evidence>
<dbReference type="InParanoid" id="A0A6I9R5W4"/>
<accession>A0A6I9R5W4</accession>
<feature type="domain" description="BZIP" evidence="9">
    <location>
        <begin position="165"/>
        <end position="215"/>
    </location>
</feature>
<dbReference type="InterPro" id="IPR043452">
    <property type="entry name" value="BZIP46-like"/>
</dbReference>
<dbReference type="PROSITE" id="PS00036">
    <property type="entry name" value="BZIP_BASIC"/>
    <property type="match status" value="1"/>
</dbReference>
<evidence type="ECO:0000256" key="1">
    <source>
        <dbReference type="ARBA" id="ARBA00004123"/>
    </source>
</evidence>
<dbReference type="InterPro" id="IPR004827">
    <property type="entry name" value="bZIP"/>
</dbReference>
<evidence type="ECO:0000256" key="4">
    <source>
        <dbReference type="ARBA" id="ARBA00023125"/>
    </source>
</evidence>
<dbReference type="Pfam" id="PF00170">
    <property type="entry name" value="bZIP_1"/>
    <property type="match status" value="1"/>
</dbReference>